<reference evidence="17" key="1">
    <citation type="submission" date="2020-11" db="EMBL/GenBank/DDBJ databases">
        <authorList>
            <person name="Tran Van P."/>
        </authorList>
    </citation>
    <scope>NUCLEOTIDE SEQUENCE</scope>
</reference>
<evidence type="ECO:0000256" key="6">
    <source>
        <dbReference type="ARBA" id="ARBA00022832"/>
    </source>
</evidence>
<keyword evidence="6" id="KW-0276">Fatty acid metabolism</keyword>
<dbReference type="EMBL" id="OC932872">
    <property type="protein sequence ID" value="CAD7659672.1"/>
    <property type="molecule type" value="Genomic_DNA"/>
</dbReference>
<evidence type="ECO:0000259" key="16">
    <source>
        <dbReference type="Pfam" id="PF00487"/>
    </source>
</evidence>
<evidence type="ECO:0000313" key="17">
    <source>
        <dbReference type="EMBL" id="CAD7659672.1"/>
    </source>
</evidence>
<evidence type="ECO:0000256" key="14">
    <source>
        <dbReference type="SAM" id="MobiDB-lite"/>
    </source>
</evidence>
<gene>
    <name evidence="17" type="ORF">ONB1V03_LOCUS16267</name>
</gene>
<organism evidence="17">
    <name type="scientific">Oppiella nova</name>
    <dbReference type="NCBI Taxonomy" id="334625"/>
    <lineage>
        <taxon>Eukaryota</taxon>
        <taxon>Metazoa</taxon>
        <taxon>Ecdysozoa</taxon>
        <taxon>Arthropoda</taxon>
        <taxon>Chelicerata</taxon>
        <taxon>Arachnida</taxon>
        <taxon>Acari</taxon>
        <taxon>Acariformes</taxon>
        <taxon>Sarcoptiformes</taxon>
        <taxon>Oribatida</taxon>
        <taxon>Brachypylina</taxon>
        <taxon>Oppioidea</taxon>
        <taxon>Oppiidae</taxon>
        <taxon>Oppiella</taxon>
    </lineage>
</organism>
<name>A0A7R9MG98_9ACAR</name>
<keyword evidence="4 13" id="KW-0812">Transmembrane</keyword>
<evidence type="ECO:0000256" key="5">
    <source>
        <dbReference type="ARBA" id="ARBA00022723"/>
    </source>
</evidence>
<evidence type="ECO:0000256" key="9">
    <source>
        <dbReference type="ARBA" id="ARBA00023004"/>
    </source>
</evidence>
<dbReference type="GO" id="GO:0006636">
    <property type="term" value="P:unsaturated fatty acid biosynthetic process"/>
    <property type="evidence" value="ECO:0007669"/>
    <property type="project" value="TreeGrafter"/>
</dbReference>
<evidence type="ECO:0000256" key="13">
    <source>
        <dbReference type="RuleBase" id="RU000581"/>
    </source>
</evidence>
<keyword evidence="8 13" id="KW-0560">Oxidoreductase</keyword>
<dbReference type="PROSITE" id="PS00476">
    <property type="entry name" value="FATTY_ACID_DESATUR_1"/>
    <property type="match status" value="1"/>
</dbReference>
<feature type="region of interest" description="Disordered" evidence="14">
    <location>
        <begin position="354"/>
        <end position="374"/>
    </location>
</feature>
<keyword evidence="5" id="KW-0479">Metal-binding</keyword>
<comment type="similarity">
    <text evidence="2 13">Belongs to the fatty acid desaturase type 1 family.</text>
</comment>
<dbReference type="AlphaFoldDB" id="A0A7R9MG98"/>
<accession>A0A7R9MG98</accession>
<dbReference type="GO" id="GO:0005789">
    <property type="term" value="C:endoplasmic reticulum membrane"/>
    <property type="evidence" value="ECO:0007669"/>
    <property type="project" value="TreeGrafter"/>
</dbReference>
<dbReference type="PANTHER" id="PTHR11351">
    <property type="entry name" value="ACYL-COA DESATURASE"/>
    <property type="match status" value="1"/>
</dbReference>
<evidence type="ECO:0000256" key="1">
    <source>
        <dbReference type="ARBA" id="ARBA00004141"/>
    </source>
</evidence>
<evidence type="ECO:0000256" key="3">
    <source>
        <dbReference type="ARBA" id="ARBA00022516"/>
    </source>
</evidence>
<evidence type="ECO:0000256" key="7">
    <source>
        <dbReference type="ARBA" id="ARBA00022989"/>
    </source>
</evidence>
<evidence type="ECO:0000256" key="10">
    <source>
        <dbReference type="ARBA" id="ARBA00023098"/>
    </source>
</evidence>
<dbReference type="PANTHER" id="PTHR11351:SF31">
    <property type="entry name" value="DESATURASE 1, ISOFORM A-RELATED"/>
    <property type="match status" value="1"/>
</dbReference>
<feature type="domain" description="Fatty acid desaturase" evidence="16">
    <location>
        <begin position="14"/>
        <end position="216"/>
    </location>
</feature>
<comment type="subcellular location">
    <subcellularLocation>
        <location evidence="1">Membrane</location>
        <topology evidence="1">Multi-pass membrane protein</topology>
    </subcellularLocation>
</comment>
<dbReference type="PRINTS" id="PR00075">
    <property type="entry name" value="FACDDSATRASE"/>
</dbReference>
<keyword evidence="9" id="KW-0408">Iron</keyword>
<sequence length="386" mass="44622">WCAITSAKYETVIWMFIVAVSASFGILSGAHRLWSHKCYKAHTSLRILLMILQTLALQNDIYEWSRDHRVHHKYSETDADPHNSNRGFFFAHMGWLMTKKHPQVIEKGRQLDMSDLWADPVVRFQRKYYVPLVLLIWGVLPTVIPYYMWSEGLLISFASNMLRYVLSLHQSWLVNSAAHLFGFRPYDKGIASRENQSVVYLSFGEGYHNYHHTFPYDYSASEYGWKSNFNLATAFIDFFAMLGLAYDLKKASDKAIAERQERTGEKIKGLQKNTLLDYMIGSQESQYIEVQKKSEDSVTTVIFGHKSRRKSEKKSQWMANGFDGRTTTSGDEDLVQNSQSLTDENNDLVFSGFDEDMIGSQSDGSPHERSKRVRRPVKRFGNVFSY</sequence>
<evidence type="ECO:0000256" key="4">
    <source>
        <dbReference type="ARBA" id="ARBA00022692"/>
    </source>
</evidence>
<dbReference type="Proteomes" id="UP000728032">
    <property type="component" value="Unassembled WGS sequence"/>
</dbReference>
<feature type="region of interest" description="Disordered" evidence="14">
    <location>
        <begin position="312"/>
        <end position="333"/>
    </location>
</feature>
<evidence type="ECO:0000256" key="11">
    <source>
        <dbReference type="ARBA" id="ARBA00023136"/>
    </source>
</evidence>
<keyword evidence="3 13" id="KW-0444">Lipid biosynthesis</keyword>
<evidence type="ECO:0000256" key="2">
    <source>
        <dbReference type="ARBA" id="ARBA00009295"/>
    </source>
</evidence>
<dbReference type="Pfam" id="PF00487">
    <property type="entry name" value="FA_desaturase"/>
    <property type="match status" value="1"/>
</dbReference>
<feature type="transmembrane region" description="Helical" evidence="15">
    <location>
        <begin position="12"/>
        <end position="30"/>
    </location>
</feature>
<keyword evidence="11 15" id="KW-0472">Membrane</keyword>
<dbReference type="GO" id="GO:0004768">
    <property type="term" value="F:stearoyl-CoA 9-desaturase activity"/>
    <property type="evidence" value="ECO:0007669"/>
    <property type="project" value="TreeGrafter"/>
</dbReference>
<protein>
    <recommendedName>
        <fullName evidence="16">Fatty acid desaturase domain-containing protein</fullName>
    </recommendedName>
</protein>
<evidence type="ECO:0000256" key="12">
    <source>
        <dbReference type="ARBA" id="ARBA00023160"/>
    </source>
</evidence>
<dbReference type="OrthoDB" id="10260134at2759"/>
<feature type="non-terminal residue" evidence="17">
    <location>
        <position position="1"/>
    </location>
</feature>
<comment type="domain">
    <text evidence="13">The histidine box domains are involved in binding the catalytic metal ions.</text>
</comment>
<proteinExistence type="inferred from homology"/>
<dbReference type="GO" id="GO:0005506">
    <property type="term" value="F:iron ion binding"/>
    <property type="evidence" value="ECO:0007669"/>
    <property type="project" value="TreeGrafter"/>
</dbReference>
<comment type="cofactor">
    <cofactor evidence="13">
        <name>Fe(2+)</name>
        <dbReference type="ChEBI" id="CHEBI:29033"/>
    </cofactor>
</comment>
<keyword evidence="10" id="KW-0443">Lipid metabolism</keyword>
<dbReference type="EMBL" id="CAJPVJ010018047">
    <property type="protein sequence ID" value="CAG2176834.1"/>
    <property type="molecule type" value="Genomic_DNA"/>
</dbReference>
<dbReference type="InterPro" id="IPR015876">
    <property type="entry name" value="Acyl-CoA_DS"/>
</dbReference>
<feature type="transmembrane region" description="Helical" evidence="15">
    <location>
        <begin position="128"/>
        <end position="149"/>
    </location>
</feature>
<evidence type="ECO:0000256" key="8">
    <source>
        <dbReference type="ARBA" id="ARBA00023002"/>
    </source>
</evidence>
<keyword evidence="12 13" id="KW-0275">Fatty acid biosynthesis</keyword>
<dbReference type="CDD" id="cd03505">
    <property type="entry name" value="Delta9-FADS-like"/>
    <property type="match status" value="1"/>
</dbReference>
<evidence type="ECO:0000256" key="15">
    <source>
        <dbReference type="SAM" id="Phobius"/>
    </source>
</evidence>
<keyword evidence="18" id="KW-1185">Reference proteome</keyword>
<evidence type="ECO:0000313" key="18">
    <source>
        <dbReference type="Proteomes" id="UP000728032"/>
    </source>
</evidence>
<keyword evidence="7 15" id="KW-1133">Transmembrane helix</keyword>
<dbReference type="InterPro" id="IPR001522">
    <property type="entry name" value="FADS-1_CS"/>
</dbReference>
<dbReference type="InterPro" id="IPR005804">
    <property type="entry name" value="FA_desaturase_dom"/>
</dbReference>